<accession>A0A1D6FRS1</accession>
<name>A0A1D6FRS1_MAIZE</name>
<gene>
    <name evidence="1" type="ORF">ZEAMMB73_Zm00001d010538</name>
</gene>
<feature type="non-terminal residue" evidence="1">
    <location>
        <position position="35"/>
    </location>
</feature>
<reference evidence="1" key="1">
    <citation type="submission" date="2015-12" db="EMBL/GenBank/DDBJ databases">
        <title>Update maize B73 reference genome by single molecule sequencing technologies.</title>
        <authorList>
            <consortium name="Maize Genome Sequencing Project"/>
            <person name="Ware D."/>
        </authorList>
    </citation>
    <scope>NUCLEOTIDE SEQUENCE</scope>
    <source>
        <tissue evidence="1">Seedling</tissue>
    </source>
</reference>
<evidence type="ECO:0000313" key="1">
    <source>
        <dbReference type="EMBL" id="AQK94282.1"/>
    </source>
</evidence>
<dbReference type="EMBL" id="CM000784">
    <property type="protein sequence ID" value="AQK94282.1"/>
    <property type="molecule type" value="Genomic_DNA"/>
</dbReference>
<sequence length="35" mass="4186">MPLGLHYRSMHGLTYRPSFRLNLLGRKIYFPGMYV</sequence>
<protein>
    <submittedName>
        <fullName evidence="1">Ras-related protein RABE1c</fullName>
    </submittedName>
</protein>
<dbReference type="AlphaFoldDB" id="A0A1D6FRS1"/>
<organism evidence="1">
    <name type="scientific">Zea mays</name>
    <name type="common">Maize</name>
    <dbReference type="NCBI Taxonomy" id="4577"/>
    <lineage>
        <taxon>Eukaryota</taxon>
        <taxon>Viridiplantae</taxon>
        <taxon>Streptophyta</taxon>
        <taxon>Embryophyta</taxon>
        <taxon>Tracheophyta</taxon>
        <taxon>Spermatophyta</taxon>
        <taxon>Magnoliopsida</taxon>
        <taxon>Liliopsida</taxon>
        <taxon>Poales</taxon>
        <taxon>Poaceae</taxon>
        <taxon>PACMAD clade</taxon>
        <taxon>Panicoideae</taxon>
        <taxon>Andropogonodae</taxon>
        <taxon>Andropogoneae</taxon>
        <taxon>Tripsacinae</taxon>
        <taxon>Zea</taxon>
    </lineage>
</organism>
<proteinExistence type="predicted"/>